<organism evidence="5 6">
    <name type="scientific">Streptomyces flavovirens</name>
    <dbReference type="NCBI Taxonomy" id="52258"/>
    <lineage>
        <taxon>Bacteria</taxon>
        <taxon>Bacillati</taxon>
        <taxon>Actinomycetota</taxon>
        <taxon>Actinomycetes</taxon>
        <taxon>Kitasatosporales</taxon>
        <taxon>Streptomycetaceae</taxon>
        <taxon>Streptomyces</taxon>
    </lineage>
</organism>
<evidence type="ECO:0000313" key="5">
    <source>
        <dbReference type="EMBL" id="MFC4190967.1"/>
    </source>
</evidence>
<evidence type="ECO:0000259" key="4">
    <source>
        <dbReference type="Pfam" id="PF25023"/>
    </source>
</evidence>
<dbReference type="NCBIfam" id="TIGR03696">
    <property type="entry name" value="Rhs_assc_core"/>
    <property type="match status" value="1"/>
</dbReference>
<evidence type="ECO:0000256" key="1">
    <source>
        <dbReference type="ARBA" id="ARBA00022737"/>
    </source>
</evidence>
<feature type="region of interest" description="Disordered" evidence="2">
    <location>
        <begin position="1785"/>
        <end position="1807"/>
    </location>
</feature>
<feature type="domain" description="Teneurin-like YD-shell" evidence="4">
    <location>
        <begin position="1541"/>
        <end position="1855"/>
    </location>
</feature>
<dbReference type="InterPro" id="IPR050708">
    <property type="entry name" value="T6SS_VgrG/RHS"/>
</dbReference>
<dbReference type="PANTHER" id="PTHR32305">
    <property type="match status" value="1"/>
</dbReference>
<feature type="region of interest" description="Disordered" evidence="2">
    <location>
        <begin position="796"/>
        <end position="820"/>
    </location>
</feature>
<gene>
    <name evidence="5" type="ORF">ACFO3R_32000</name>
</gene>
<dbReference type="EMBL" id="JBHSCF010000058">
    <property type="protein sequence ID" value="MFC4190967.1"/>
    <property type="molecule type" value="Genomic_DNA"/>
</dbReference>
<protein>
    <submittedName>
        <fullName evidence="5">RHS repeat domain-containing protein</fullName>
    </submittedName>
</protein>
<dbReference type="RefSeq" id="WP_345494384.1">
    <property type="nucleotide sequence ID" value="NZ_BAAAYA010000010.1"/>
</dbReference>
<feature type="chain" id="PRO_5046241620" evidence="3">
    <location>
        <begin position="38"/>
        <end position="2144"/>
    </location>
</feature>
<dbReference type="InterPro" id="IPR006530">
    <property type="entry name" value="YD"/>
</dbReference>
<dbReference type="NCBIfam" id="TIGR01643">
    <property type="entry name" value="YD_repeat_2x"/>
    <property type="match status" value="2"/>
</dbReference>
<name>A0ABV8NFM7_9ACTN</name>
<keyword evidence="3" id="KW-0732">Signal</keyword>
<evidence type="ECO:0000256" key="3">
    <source>
        <dbReference type="SAM" id="SignalP"/>
    </source>
</evidence>
<sequence>MPTPRTPRSRRVLRPTALALSTALVATLLQFVSTAPAYSLPGLPDAEKPVKVQGYSKVIPRTTTPGPRTPSRAPRAEWPASAKRTVELLGSSAGAPSLRRVDKLPVSIGAAPGVKARDAAETDPSSVDVQILGDDEAQRTGTDGVLLTLQPTDIGKRSQEAVPVSVRVDYKGFSEAYGGSYASRLQLVQLPACALDTDKGGKCTADNATPVKAVNDPSSGTLTAGRVMLKSAQPTVLAVTAAADGATGTYKATSLSPSSSWDTQLNTGDFTWQYPMPVPEVPGAMSPSVGLNYSAQSIDGRTTATNNQGSWIGDGFEYAPGFIERRYKPCADDGEKNADGSKPGDLCWGYDNAFLTFNGTSSELVPSGTDEFKLKNDDGTRIARLQSTSRGNGDNDGEYWRLTSPDGTRYYFGYHRLPGWAEGKKTTDSTWTVPVFGNNDGEKCHAAAFAESWCQQGWRWNLDYVVDPHDNAMAYYYTKETNSYGRNLKGTDDTPYVRGGYLTRADYGLKSSKMYTDKPLAQVVLTSEERCIPGTGVTCAPDTIDDKSFYWYDTPWDLNCKADTTCDDAHTSPTFWTRKRLTGVTTQVLQADGTYGKIDTWKLAHRWGMADTDYQLLLDSIQHTGHKGTESITLPKTTLAYTQLPNRMDKTGDGYAPFIKSRLSTVADESGGQTDVAYSSPACDAANLPSPQSNTTRCFPQYYGGGWNEDPTIHWFNKYVTTAVTDTDRTGGSPDQVTRYDYLGGGAWHWDDNGLTKDKERTWSQWRGYGHVRVRSGGQGGDSAMKSQEEHYFLRGMDGDRKDTGGTSTKDVSVTLGTDEGDPITDHDAWAGFGYKQTTFDAPGGKVLAKTVSRPWRHETASKKYSWATLAANFTGTNQSKTFNSLDAGAGSKWRSTSVATTFDTVAGRAVQADNFGDGSTSTDNECTRTTYATNTGANILNLTSRVETVAGSCADTPDRSKDVISDVRTAYDGGAYGAAPTKGDATATATLKSHDGTKATYLESGATFDSYRRQLTTTDLTANVTVTKDGTPARTPRADGRTTTTAYIPATGMPTQVKSTTPPATALDATTAQTTTRDLDPLRGQVVKETDTNNNVTETAFDALGRTTKVWLADRRSSQTPSYEFAYTVAEGAPVAVATKRLDNNGGQITSYVLYDGQMRERQSQAPGPDGGRILADTFYDERGLAVKSFAPYYAEKPPSSTLSKPVDALSVQTQTRTTYDGLERPVEVKQIAGNGDGGTVLQTSKTIYGGDRTTVIPPVGATATTTLTDAHGRTTELRRHHTRSADSPYDATTYGYTPRGELKKVTDPAGNIWSTTYDQMGRPVEESDPAKGKGTTVYDDRGQVTSTTDARKTTLVNVYDNLGRRTAVHTGSTTGPLRAKWTYDTVTGAKGQIAESTRYENGEAYTTKVTAYDRLYRPYRSSLTIPASEKALAGTYQTGTTYKPSGLLAATTYSAAGALPGGTVSYGYEDQTLRQDSVFGQGMSTSVAYSLTGKPLQYTLGLTAGGNKTQVTNTYEWGTQRLATTRVDRENQSGVDRNVTYRYDEAGNVLSQSDVSRTGTDNQCYTYDYLQRLTDAWTAKTTTCASQPKTADLGGPAPYWQSYTYDKAGNRLTEVRHDTGGDSTKDTKSAYAYTPPGTTDANQLTGVTTTQGSITNSGVYAYDDSGNTTNRSGQTLTWDTEGHLATSTDAKGTTSYLYDTDGNRLITRTPSKTILDLGHTEITLDKGATTAKATRYISLGGGNLAIRNNDGTFAFTLADHQGTGNLAVNASNLALSQQRTLPFGGTRGTATGTMPGTKGFVGGTDETTTTGLVHLGAREYDPAIGRFISVDPILDVTDSQQMNGYNYANNSPITLSDPDGLRPVGPTDSIRGDEEYAKSHHGSQWTNNGYGWYWKNVQQTKIPGHGTVTVTTHIGRGTANHPAPRGSVTFQAIKPKPKENVFHGWAMGTNPNYNPNITDDWIKRPPLKTWQKIVIGIAAGALAVTVGAPIAAAVGPEVAAVCLANPPGCATVAAEIGTGGAAGGSMPSGAASAASGPRLAKQLEFESDAATASSMFTKSGDLTAETIARSKEIMKGTQMGNEHLKKYFADHGGADQWGKYATPRVNTPGGEGTFDIHFYRNRVTGDVYYYDYKVKLGGGTRK</sequence>
<reference evidence="6" key="1">
    <citation type="journal article" date="2019" name="Int. J. Syst. Evol. Microbiol.">
        <title>The Global Catalogue of Microorganisms (GCM) 10K type strain sequencing project: providing services to taxonomists for standard genome sequencing and annotation.</title>
        <authorList>
            <consortium name="The Broad Institute Genomics Platform"/>
            <consortium name="The Broad Institute Genome Sequencing Center for Infectious Disease"/>
            <person name="Wu L."/>
            <person name="Ma J."/>
        </authorList>
    </citation>
    <scope>NUCLEOTIDE SEQUENCE [LARGE SCALE GENOMIC DNA]</scope>
    <source>
        <strain evidence="6">CCM 3243</strain>
    </source>
</reference>
<evidence type="ECO:0000256" key="2">
    <source>
        <dbReference type="SAM" id="MobiDB-lite"/>
    </source>
</evidence>
<dbReference type="Pfam" id="PF05593">
    <property type="entry name" value="RHS_repeat"/>
    <property type="match status" value="1"/>
</dbReference>
<dbReference type="InterPro" id="IPR056823">
    <property type="entry name" value="TEN-like_YD-shell"/>
</dbReference>
<feature type="region of interest" description="Disordered" evidence="2">
    <location>
        <begin position="1274"/>
        <end position="1296"/>
    </location>
</feature>
<dbReference type="Pfam" id="PF25023">
    <property type="entry name" value="TEN_YD-shell"/>
    <property type="match status" value="1"/>
</dbReference>
<comment type="caution">
    <text evidence="5">The sequence shown here is derived from an EMBL/GenBank/DDBJ whole genome shotgun (WGS) entry which is preliminary data.</text>
</comment>
<dbReference type="InterPro" id="IPR031325">
    <property type="entry name" value="RHS_repeat"/>
</dbReference>
<dbReference type="PANTHER" id="PTHR32305:SF17">
    <property type="entry name" value="TRNA NUCLEASE WAPA"/>
    <property type="match status" value="1"/>
</dbReference>
<feature type="compositionally biased region" description="Polar residues" evidence="2">
    <location>
        <begin position="805"/>
        <end position="816"/>
    </location>
</feature>
<keyword evidence="1" id="KW-0677">Repeat</keyword>
<evidence type="ECO:0000313" key="6">
    <source>
        <dbReference type="Proteomes" id="UP001595871"/>
    </source>
</evidence>
<accession>A0ABV8NFM7</accession>
<dbReference type="Proteomes" id="UP001595871">
    <property type="component" value="Unassembled WGS sequence"/>
</dbReference>
<dbReference type="Gene3D" id="2.180.10.10">
    <property type="entry name" value="RHS repeat-associated core"/>
    <property type="match status" value="2"/>
</dbReference>
<feature type="region of interest" description="Disordered" evidence="2">
    <location>
        <begin position="1323"/>
        <end position="1350"/>
    </location>
</feature>
<dbReference type="InterPro" id="IPR022385">
    <property type="entry name" value="Rhs_assc_core"/>
</dbReference>
<keyword evidence="6" id="KW-1185">Reference proteome</keyword>
<proteinExistence type="predicted"/>
<feature type="signal peptide" evidence="3">
    <location>
        <begin position="1"/>
        <end position="37"/>
    </location>
</feature>